<gene>
    <name evidence="1" type="ORF">ACFOMD_00670</name>
</gene>
<protein>
    <recommendedName>
        <fullName evidence="3">DUF35 domain-containing protein</fullName>
    </recommendedName>
</protein>
<evidence type="ECO:0008006" key="3">
    <source>
        <dbReference type="Google" id="ProtNLM"/>
    </source>
</evidence>
<comment type="caution">
    <text evidence="1">The sequence shown here is derived from an EMBL/GenBank/DDBJ whole genome shotgun (WGS) entry which is preliminary data.</text>
</comment>
<organism evidence="1 2">
    <name type="scientific">Sphingoaurantiacus capsulatus</name>
    <dbReference type="NCBI Taxonomy" id="1771310"/>
    <lineage>
        <taxon>Bacteria</taxon>
        <taxon>Pseudomonadati</taxon>
        <taxon>Pseudomonadota</taxon>
        <taxon>Alphaproteobacteria</taxon>
        <taxon>Sphingomonadales</taxon>
        <taxon>Sphingosinicellaceae</taxon>
        <taxon>Sphingoaurantiacus</taxon>
    </lineage>
</organism>
<dbReference type="RefSeq" id="WP_380855251.1">
    <property type="nucleotide sequence ID" value="NZ_JBHRXV010000001.1"/>
</dbReference>
<dbReference type="EMBL" id="JBHRXV010000001">
    <property type="protein sequence ID" value="MFC3711061.1"/>
    <property type="molecule type" value="Genomic_DNA"/>
</dbReference>
<reference evidence="2" key="1">
    <citation type="journal article" date="2019" name="Int. J. Syst. Evol. Microbiol.">
        <title>The Global Catalogue of Microorganisms (GCM) 10K type strain sequencing project: providing services to taxonomists for standard genome sequencing and annotation.</title>
        <authorList>
            <consortium name="The Broad Institute Genomics Platform"/>
            <consortium name="The Broad Institute Genome Sequencing Center for Infectious Disease"/>
            <person name="Wu L."/>
            <person name="Ma J."/>
        </authorList>
    </citation>
    <scope>NUCLEOTIDE SEQUENCE [LARGE SCALE GENOMIC DNA]</scope>
    <source>
        <strain evidence="2">KCTC 42644</strain>
    </source>
</reference>
<sequence length="138" mass="15532">MENGPARAEFWKEFISTRCEYPAQSLLRDQLDHAELTEFCDCGCNSFRLRVDPVHAKPLLPPKADPKMGGHGAIYTADFHMPDDKALEIIIFADDRGHLYFVEIDCCANSYPIPEDIVVAERPFATWAAEGVFREPSG</sequence>
<dbReference type="Proteomes" id="UP001595615">
    <property type="component" value="Unassembled WGS sequence"/>
</dbReference>
<name>A0ABV7X4H1_9SPHN</name>
<accession>A0ABV7X4H1</accession>
<evidence type="ECO:0000313" key="1">
    <source>
        <dbReference type="EMBL" id="MFC3711061.1"/>
    </source>
</evidence>
<evidence type="ECO:0000313" key="2">
    <source>
        <dbReference type="Proteomes" id="UP001595615"/>
    </source>
</evidence>
<proteinExistence type="predicted"/>
<keyword evidence="2" id="KW-1185">Reference proteome</keyword>